<feature type="region of interest" description="Disordered" evidence="8">
    <location>
        <begin position="66"/>
        <end position="93"/>
    </location>
</feature>
<dbReference type="PANTHER" id="PTHR30329">
    <property type="entry name" value="STATOR ELEMENT OF FLAGELLAR MOTOR COMPLEX"/>
    <property type="match status" value="1"/>
</dbReference>
<dbReference type="GO" id="GO:0005886">
    <property type="term" value="C:plasma membrane"/>
    <property type="evidence" value="ECO:0007669"/>
    <property type="project" value="UniProtKB-SubCell"/>
</dbReference>
<feature type="transmembrane region" description="Helical" evidence="9">
    <location>
        <begin position="23"/>
        <end position="40"/>
    </location>
</feature>
<dbReference type="InterPro" id="IPR025713">
    <property type="entry name" value="MotB-like_N_dom"/>
</dbReference>
<evidence type="ECO:0000256" key="2">
    <source>
        <dbReference type="ARBA" id="ARBA00008914"/>
    </source>
</evidence>
<dbReference type="SUPFAM" id="SSF103088">
    <property type="entry name" value="OmpA-like"/>
    <property type="match status" value="1"/>
</dbReference>
<keyword evidence="11" id="KW-0282">Flagellum</keyword>
<dbReference type="InterPro" id="IPR006665">
    <property type="entry name" value="OmpA-like"/>
</dbReference>
<dbReference type="InterPro" id="IPR036737">
    <property type="entry name" value="OmpA-like_sf"/>
</dbReference>
<dbReference type="Gene3D" id="3.30.1330.60">
    <property type="entry name" value="OmpA-like domain"/>
    <property type="match status" value="1"/>
</dbReference>
<evidence type="ECO:0000256" key="7">
    <source>
        <dbReference type="PROSITE-ProRule" id="PRU00473"/>
    </source>
</evidence>
<accession>A0AAX2AGY7</accession>
<keyword evidence="12" id="KW-1185">Reference proteome</keyword>
<keyword evidence="6 7" id="KW-0472">Membrane</keyword>
<evidence type="ECO:0000259" key="10">
    <source>
        <dbReference type="PROSITE" id="PS51123"/>
    </source>
</evidence>
<dbReference type="Pfam" id="PF13677">
    <property type="entry name" value="MotB_plug"/>
    <property type="match status" value="1"/>
</dbReference>
<keyword evidence="5 9" id="KW-1133">Transmembrane helix</keyword>
<protein>
    <submittedName>
        <fullName evidence="11">Flagellar motor protein MotB</fullName>
    </submittedName>
</protein>
<evidence type="ECO:0000256" key="1">
    <source>
        <dbReference type="ARBA" id="ARBA00004162"/>
    </source>
</evidence>
<evidence type="ECO:0000256" key="3">
    <source>
        <dbReference type="ARBA" id="ARBA00022475"/>
    </source>
</evidence>
<dbReference type="PROSITE" id="PS51123">
    <property type="entry name" value="OMPA_2"/>
    <property type="match status" value="1"/>
</dbReference>
<feature type="domain" description="OmpA-like" evidence="10">
    <location>
        <begin position="123"/>
        <end position="242"/>
    </location>
</feature>
<dbReference type="Pfam" id="PF00691">
    <property type="entry name" value="OmpA"/>
    <property type="match status" value="1"/>
</dbReference>
<comment type="subcellular location">
    <subcellularLocation>
        <location evidence="1">Cell membrane</location>
        <topology evidence="1">Single-pass membrane protein</topology>
    </subcellularLocation>
</comment>
<keyword evidence="4 9" id="KW-0812">Transmembrane</keyword>
<evidence type="ECO:0000313" key="12">
    <source>
        <dbReference type="Proteomes" id="UP000290092"/>
    </source>
</evidence>
<keyword evidence="3" id="KW-1003">Cell membrane</keyword>
<dbReference type="AlphaFoldDB" id="A0AAX2AGY7"/>
<evidence type="ECO:0000256" key="5">
    <source>
        <dbReference type="ARBA" id="ARBA00022989"/>
    </source>
</evidence>
<comment type="caution">
    <text evidence="11">The sequence shown here is derived from an EMBL/GenBank/DDBJ whole genome shotgun (WGS) entry which is preliminary data.</text>
</comment>
<evidence type="ECO:0000313" key="11">
    <source>
        <dbReference type="EMBL" id="RXK15420.1"/>
    </source>
</evidence>
<gene>
    <name evidence="11" type="ORF">CP985_08625</name>
</gene>
<dbReference type="KEGG" id="amyt:AMYT_2213"/>
<reference evidence="11 12" key="1">
    <citation type="submission" date="2017-09" db="EMBL/GenBank/DDBJ databases">
        <title>Genomics of the genus Arcobacter.</title>
        <authorList>
            <person name="Perez-Cataluna A."/>
            <person name="Figueras M.J."/>
            <person name="Salas-Masso N."/>
        </authorList>
    </citation>
    <scope>NUCLEOTIDE SEQUENCE [LARGE SCALE GENOMIC DNA]</scope>
    <source>
        <strain evidence="11 12">CECT 7386</strain>
    </source>
</reference>
<dbReference type="InterPro" id="IPR050330">
    <property type="entry name" value="Bact_OuterMem_StrucFunc"/>
</dbReference>
<keyword evidence="11" id="KW-0969">Cilium</keyword>
<dbReference type="PANTHER" id="PTHR30329:SF21">
    <property type="entry name" value="LIPOPROTEIN YIAD-RELATED"/>
    <property type="match status" value="1"/>
</dbReference>
<dbReference type="RefSeq" id="WP_114842585.1">
    <property type="nucleotide sequence ID" value="NZ_CP031219.1"/>
</dbReference>
<dbReference type="EMBL" id="NXID01000029">
    <property type="protein sequence ID" value="RXK15420.1"/>
    <property type="molecule type" value="Genomic_DNA"/>
</dbReference>
<keyword evidence="11" id="KW-0966">Cell projection</keyword>
<name>A0AAX2AGY7_9BACT</name>
<proteinExistence type="inferred from homology"/>
<organism evidence="11 12">
    <name type="scientific">Malaciobacter mytili LMG 24559</name>
    <dbReference type="NCBI Taxonomy" id="1032238"/>
    <lineage>
        <taxon>Bacteria</taxon>
        <taxon>Pseudomonadati</taxon>
        <taxon>Campylobacterota</taxon>
        <taxon>Epsilonproteobacteria</taxon>
        <taxon>Campylobacterales</taxon>
        <taxon>Arcobacteraceae</taxon>
        <taxon>Malaciobacter</taxon>
    </lineage>
</organism>
<dbReference type="Proteomes" id="UP000290092">
    <property type="component" value="Unassembled WGS sequence"/>
</dbReference>
<evidence type="ECO:0000256" key="8">
    <source>
        <dbReference type="SAM" id="MobiDB-lite"/>
    </source>
</evidence>
<evidence type="ECO:0000256" key="4">
    <source>
        <dbReference type="ARBA" id="ARBA00022692"/>
    </source>
</evidence>
<comment type="similarity">
    <text evidence="2">Belongs to the MotB family.</text>
</comment>
<sequence>MAKNKCPECPKCLPGWLVQFGDLMSLLLTFFILLLSMAVMDKKKVEEYFDIMRKAMGFLDKTADVREQTDEHSNNKSNSDSDDNMTAAEEGVEEASNEIKEIVEMANDTAADQSQVMQITKGKNEFVLDIPSTIMFKPGEYKIDNPASKRFIAKIARVIRTMPQTFSIEIIGYTDNGAFKSDKIPRDDWDLSALRAIEVVKELIKNRIDPAQLKVSAFASYHPKSEVASDNRRVEMRFFSENIQSDILNEENFFDRLEEK</sequence>
<evidence type="ECO:0000256" key="6">
    <source>
        <dbReference type="ARBA" id="ARBA00023136"/>
    </source>
</evidence>
<dbReference type="CDD" id="cd07185">
    <property type="entry name" value="OmpA_C-like"/>
    <property type="match status" value="1"/>
</dbReference>
<evidence type="ECO:0000256" key="9">
    <source>
        <dbReference type="SAM" id="Phobius"/>
    </source>
</evidence>